<dbReference type="Proteomes" id="UP000265703">
    <property type="component" value="Unassembled WGS sequence"/>
</dbReference>
<gene>
    <name evidence="1" type="ORF">C1645_838597</name>
</gene>
<sequence length="282" mass="32970">MGLIYKTMANHLPNNKPTKEWTSNEVIGFLESKINVYNFSQADIDKIWEKNINGRSLLRWSVEILTRIFGLEYESADSIMDLVEDQKLSDSLQSIHVSTPERKKIVPQGKELHELCKMGILRVGDELHFFKKYITYMGIVINHKFKVIEVNKNTWTPTIKENDQGTEIHTQVNSLEVLERKIMVQDLKQEIKNHLSRDRENFIKGLQEFNKKKDTGRYNSLNNALKTQGDLDAIFQVQQVDLHSERNFSIYINYTIPNTDRNIVIDIKISDYIDKYFISKKG</sequence>
<evidence type="ECO:0000313" key="2">
    <source>
        <dbReference type="Proteomes" id="UP000265703"/>
    </source>
</evidence>
<dbReference type="InterPro" id="IPR013761">
    <property type="entry name" value="SAM/pointed_sf"/>
</dbReference>
<organism evidence="1 2">
    <name type="scientific">Glomus cerebriforme</name>
    <dbReference type="NCBI Taxonomy" id="658196"/>
    <lineage>
        <taxon>Eukaryota</taxon>
        <taxon>Fungi</taxon>
        <taxon>Fungi incertae sedis</taxon>
        <taxon>Mucoromycota</taxon>
        <taxon>Glomeromycotina</taxon>
        <taxon>Glomeromycetes</taxon>
        <taxon>Glomerales</taxon>
        <taxon>Glomeraceae</taxon>
        <taxon>Glomus</taxon>
    </lineage>
</organism>
<evidence type="ECO:0000313" key="1">
    <source>
        <dbReference type="EMBL" id="RIA80488.1"/>
    </source>
</evidence>
<dbReference type="EMBL" id="QKYT01000956">
    <property type="protein sequence ID" value="RIA80488.1"/>
    <property type="molecule type" value="Genomic_DNA"/>
</dbReference>
<dbReference type="Gene3D" id="1.10.150.50">
    <property type="entry name" value="Transcription Factor, Ets-1"/>
    <property type="match status" value="1"/>
</dbReference>
<dbReference type="OrthoDB" id="2337866at2759"/>
<keyword evidence="2" id="KW-1185">Reference proteome</keyword>
<name>A0A397S3D8_9GLOM</name>
<reference evidence="1 2" key="1">
    <citation type="submission" date="2018-06" db="EMBL/GenBank/DDBJ databases">
        <title>Comparative genomics reveals the genomic features of Rhizophagus irregularis, R. cerebriforme, R. diaphanum and Gigaspora rosea, and their symbiotic lifestyle signature.</title>
        <authorList>
            <person name="Morin E."/>
            <person name="San Clemente H."/>
            <person name="Chen E.C.H."/>
            <person name="De La Providencia I."/>
            <person name="Hainaut M."/>
            <person name="Kuo A."/>
            <person name="Kohler A."/>
            <person name="Murat C."/>
            <person name="Tang N."/>
            <person name="Roy S."/>
            <person name="Loubradou J."/>
            <person name="Henrissat B."/>
            <person name="Grigoriev I.V."/>
            <person name="Corradi N."/>
            <person name="Roux C."/>
            <person name="Martin F.M."/>
        </authorList>
    </citation>
    <scope>NUCLEOTIDE SEQUENCE [LARGE SCALE GENOMIC DNA]</scope>
    <source>
        <strain evidence="1 2">DAOM 227022</strain>
    </source>
</reference>
<accession>A0A397S3D8</accession>
<dbReference type="SUPFAM" id="SSF47769">
    <property type="entry name" value="SAM/Pointed domain"/>
    <property type="match status" value="1"/>
</dbReference>
<comment type="caution">
    <text evidence="1">The sequence shown here is derived from an EMBL/GenBank/DDBJ whole genome shotgun (WGS) entry which is preliminary data.</text>
</comment>
<dbReference type="AlphaFoldDB" id="A0A397S3D8"/>
<protein>
    <submittedName>
        <fullName evidence="1">Uncharacterized protein</fullName>
    </submittedName>
</protein>
<proteinExistence type="predicted"/>